<feature type="compositionally biased region" description="Gly residues" evidence="9">
    <location>
        <begin position="694"/>
        <end position="708"/>
    </location>
</feature>
<protein>
    <recommendedName>
        <fullName evidence="10">Protein kinase domain-containing protein</fullName>
    </recommendedName>
</protein>
<dbReference type="FunFam" id="1.20.1270.420:FF:000003">
    <property type="entry name" value="IKK epsilon"/>
    <property type="match status" value="1"/>
</dbReference>
<dbReference type="Gene3D" id="1.20.1270.420">
    <property type="match status" value="1"/>
</dbReference>
<evidence type="ECO:0000256" key="8">
    <source>
        <dbReference type="PROSITE-ProRule" id="PRU10141"/>
    </source>
</evidence>
<evidence type="ECO:0000256" key="4">
    <source>
        <dbReference type="ARBA" id="ARBA00022679"/>
    </source>
</evidence>
<evidence type="ECO:0000256" key="6">
    <source>
        <dbReference type="ARBA" id="ARBA00022777"/>
    </source>
</evidence>
<dbReference type="Pfam" id="PF18394">
    <property type="entry name" value="TBK1_CCD1"/>
    <property type="match status" value="1"/>
</dbReference>
<evidence type="ECO:0000256" key="9">
    <source>
        <dbReference type="SAM" id="MobiDB-lite"/>
    </source>
</evidence>
<dbReference type="GO" id="GO:0005524">
    <property type="term" value="F:ATP binding"/>
    <property type="evidence" value="ECO:0007669"/>
    <property type="project" value="UniProtKB-UniRule"/>
</dbReference>
<dbReference type="FunFam" id="1.10.510.10:FF:000100">
    <property type="entry name" value="inhibitor of nuclear factor kappa-B kinase subunit epsilon"/>
    <property type="match status" value="1"/>
</dbReference>
<dbReference type="Gene3D" id="3.10.20.90">
    <property type="entry name" value="Phosphatidylinositol 3-kinase Catalytic Subunit, Chain A, domain 1"/>
    <property type="match status" value="1"/>
</dbReference>
<evidence type="ECO:0000256" key="1">
    <source>
        <dbReference type="ARBA" id="ARBA00004496"/>
    </source>
</evidence>
<dbReference type="InterPro" id="IPR017441">
    <property type="entry name" value="Protein_kinase_ATP_BS"/>
</dbReference>
<evidence type="ECO:0000256" key="2">
    <source>
        <dbReference type="ARBA" id="ARBA00022490"/>
    </source>
</evidence>
<proteinExistence type="predicted"/>
<dbReference type="STRING" id="34690.A0A182UAG0"/>
<dbReference type="Pfam" id="PF00069">
    <property type="entry name" value="Pkinase"/>
    <property type="match status" value="1"/>
</dbReference>
<dbReference type="InterPro" id="IPR011009">
    <property type="entry name" value="Kinase-like_dom_sf"/>
</dbReference>
<reference evidence="12" key="1">
    <citation type="submission" date="2014-01" db="EMBL/GenBank/DDBJ databases">
        <title>The Genome Sequence of Anopheles melas CM1001059_A (V2).</title>
        <authorList>
            <consortium name="The Broad Institute Genomics Platform"/>
            <person name="Neafsey D.E."/>
            <person name="Besansky N."/>
            <person name="Howell P."/>
            <person name="Walton C."/>
            <person name="Young S.K."/>
            <person name="Zeng Q."/>
            <person name="Gargeya S."/>
            <person name="Fitzgerald M."/>
            <person name="Haas B."/>
            <person name="Abouelleil A."/>
            <person name="Allen A.W."/>
            <person name="Alvarado L."/>
            <person name="Arachchi H.M."/>
            <person name="Berlin A.M."/>
            <person name="Chapman S.B."/>
            <person name="Gainer-Dewar J."/>
            <person name="Goldberg J."/>
            <person name="Griggs A."/>
            <person name="Gujja S."/>
            <person name="Hansen M."/>
            <person name="Howarth C."/>
            <person name="Imamovic A."/>
            <person name="Ireland A."/>
            <person name="Larimer J."/>
            <person name="McCowan C."/>
            <person name="Murphy C."/>
            <person name="Pearson M."/>
            <person name="Poon T.W."/>
            <person name="Priest M."/>
            <person name="Roberts A."/>
            <person name="Saif S."/>
            <person name="Shea T."/>
            <person name="Sisk P."/>
            <person name="Sykes S."/>
            <person name="Wortman J."/>
            <person name="Nusbaum C."/>
            <person name="Birren B."/>
        </authorList>
    </citation>
    <scope>NUCLEOTIDE SEQUENCE [LARGE SCALE GENOMIC DNA]</scope>
    <source>
        <strain evidence="12">CM1001059</strain>
    </source>
</reference>
<evidence type="ECO:0000313" key="12">
    <source>
        <dbReference type="Proteomes" id="UP000075902"/>
    </source>
</evidence>
<dbReference type="EnsemblMetazoa" id="AMEC016854-RA">
    <property type="protein sequence ID" value="AMEC016854-PA"/>
    <property type="gene ID" value="AMEC016854"/>
</dbReference>
<keyword evidence="7 8" id="KW-0067">ATP-binding</keyword>
<keyword evidence="2" id="KW-0963">Cytoplasm</keyword>
<evidence type="ECO:0000256" key="3">
    <source>
        <dbReference type="ARBA" id="ARBA00022527"/>
    </source>
</evidence>
<dbReference type="Pfam" id="PF18396">
    <property type="entry name" value="TBK1_ULD"/>
    <property type="match status" value="1"/>
</dbReference>
<dbReference type="AlphaFoldDB" id="A0A182UAG0"/>
<keyword evidence="12" id="KW-1185">Reference proteome</keyword>
<evidence type="ECO:0000259" key="10">
    <source>
        <dbReference type="PROSITE" id="PS50011"/>
    </source>
</evidence>
<name>A0A182UAG0_9DIPT</name>
<dbReference type="VEuPathDB" id="VectorBase:AMEC016854"/>
<dbReference type="GO" id="GO:0005737">
    <property type="term" value="C:cytoplasm"/>
    <property type="evidence" value="ECO:0007669"/>
    <property type="project" value="UniProtKB-SubCell"/>
</dbReference>
<sequence>MNSFLRGSMNYVWCTTSVLGKGSTGAVFQGVNKHNGEPVAVKTFNQLSHMRPQDVQMREFEVLRKVNHNNIVKLLDIEDDQEGRGKVIVMELCTGGSLFNILDDPENTYGLPQKEFLLVLEHLSAGMKHLRDNNLVHRDLKPGNIMKYISEDGQTVYKLTDFGAARELGENQQFASLYGTEEYLHPDMYERAVLRKSINRSFTANVDLWSIGVTLYHVATGNLPFRPYGGRKNKETMYHITTKKAPGVISGTQTSENGPIEWSKHLPAHCQLKEGLKQLVTPLMAGLLEESQGRMWSFDKFFLEVQNILNKTVLHIFYVNRATSIEVYLEPEQTLVHLLEHILAQTDVPQASQLLLLDNELFATKVDANTSARGYPPTDPSNPVMLFNIENYNVILPTEWDLPKFPTFPNGISVENDASLAKVACSVGHECKRRVESLSLLDTLMNKSVHQFSGFLAGFLVKLLKRTRHLEDIEGLISELAKMFEVAASNHETYQKLGATILASYETQRSDFQRVSEPIQQLYARFVKEESLVREWNSGYRALRTPNKNRDSEKAKSLVDRLRDSWQHMLRDRATRSLTYNDEQFHVLEKVKIAETGKRLKTLLNDGVRQAVEQEAECLADWYKKAQTIFLQTQFLTKDVGAYVDALYELREQLKQHREDLKEEISTDGEVSKTIAGKSIPTMTSTATTTIPIVGGGGGGGGGDGGDGSDGKGLSARQNQYKVMCFMNMYNQIKEVKKMLQQNSDILAATQGLLPDVGDKAAAT</sequence>
<feature type="domain" description="Protein kinase" evidence="10">
    <location>
        <begin position="13"/>
        <end position="318"/>
    </location>
</feature>
<reference evidence="11" key="2">
    <citation type="submission" date="2020-05" db="UniProtKB">
        <authorList>
            <consortium name="EnsemblMetazoa"/>
        </authorList>
    </citation>
    <scope>IDENTIFICATION</scope>
    <source>
        <strain evidence="11">CM1001059</strain>
    </source>
</reference>
<evidence type="ECO:0000256" key="7">
    <source>
        <dbReference type="ARBA" id="ARBA00022840"/>
    </source>
</evidence>
<dbReference type="GO" id="GO:0010628">
    <property type="term" value="P:positive regulation of gene expression"/>
    <property type="evidence" value="ECO:0007669"/>
    <property type="project" value="UniProtKB-ARBA"/>
</dbReference>
<feature type="region of interest" description="Disordered" evidence="9">
    <location>
        <begin position="688"/>
        <end position="713"/>
    </location>
</feature>
<keyword evidence="3" id="KW-0723">Serine/threonine-protein kinase</keyword>
<dbReference type="GO" id="GO:0004674">
    <property type="term" value="F:protein serine/threonine kinase activity"/>
    <property type="evidence" value="ECO:0007669"/>
    <property type="project" value="UniProtKB-KW"/>
</dbReference>
<dbReference type="CDD" id="cd12219">
    <property type="entry name" value="Ubl_TBK1_like"/>
    <property type="match status" value="1"/>
</dbReference>
<dbReference type="FunFam" id="3.30.200.20:FF:000106">
    <property type="entry name" value="serine/threonine-protein kinase TBK1 isoform X1"/>
    <property type="match status" value="1"/>
</dbReference>
<evidence type="ECO:0000313" key="11">
    <source>
        <dbReference type="EnsemblMetazoa" id="AMEC016854-PA"/>
    </source>
</evidence>
<dbReference type="GO" id="GO:0009967">
    <property type="term" value="P:positive regulation of signal transduction"/>
    <property type="evidence" value="ECO:0007669"/>
    <property type="project" value="UniProtKB-ARBA"/>
</dbReference>
<keyword evidence="4" id="KW-0808">Transferase</keyword>
<dbReference type="PANTHER" id="PTHR22969:SF15">
    <property type="entry name" value="FI05319P"/>
    <property type="match status" value="1"/>
</dbReference>
<dbReference type="Proteomes" id="UP000075902">
    <property type="component" value="Unassembled WGS sequence"/>
</dbReference>
<organism evidence="11 12">
    <name type="scientific">Anopheles melas</name>
    <dbReference type="NCBI Taxonomy" id="34690"/>
    <lineage>
        <taxon>Eukaryota</taxon>
        <taxon>Metazoa</taxon>
        <taxon>Ecdysozoa</taxon>
        <taxon>Arthropoda</taxon>
        <taxon>Hexapoda</taxon>
        <taxon>Insecta</taxon>
        <taxon>Pterygota</taxon>
        <taxon>Neoptera</taxon>
        <taxon>Endopterygota</taxon>
        <taxon>Diptera</taxon>
        <taxon>Nematocera</taxon>
        <taxon>Culicoidea</taxon>
        <taxon>Culicidae</taxon>
        <taxon>Anophelinae</taxon>
        <taxon>Anopheles</taxon>
    </lineage>
</organism>
<dbReference type="SMART" id="SM00220">
    <property type="entry name" value="S_TKc"/>
    <property type="match status" value="1"/>
</dbReference>
<accession>A0A182UAG0</accession>
<dbReference type="InterPro" id="IPR041087">
    <property type="entry name" value="TBK1_ULD"/>
</dbReference>
<feature type="binding site" evidence="8">
    <location>
        <position position="42"/>
    </location>
    <ligand>
        <name>ATP</name>
        <dbReference type="ChEBI" id="CHEBI:30616"/>
    </ligand>
</feature>
<dbReference type="GO" id="GO:0006950">
    <property type="term" value="P:response to stress"/>
    <property type="evidence" value="ECO:0007669"/>
    <property type="project" value="UniProtKB-ARBA"/>
</dbReference>
<dbReference type="Gene3D" id="1.10.510.10">
    <property type="entry name" value="Transferase(Phosphotransferase) domain 1"/>
    <property type="match status" value="1"/>
</dbReference>
<dbReference type="InterPro" id="IPR041309">
    <property type="entry name" value="TBK1_CC1"/>
</dbReference>
<comment type="subcellular location">
    <subcellularLocation>
        <location evidence="1">Cytoplasm</location>
    </subcellularLocation>
</comment>
<dbReference type="PROSITE" id="PS50011">
    <property type="entry name" value="PROTEIN_KINASE_DOM"/>
    <property type="match status" value="1"/>
</dbReference>
<evidence type="ECO:0000256" key="5">
    <source>
        <dbReference type="ARBA" id="ARBA00022741"/>
    </source>
</evidence>
<dbReference type="PROSITE" id="PS00107">
    <property type="entry name" value="PROTEIN_KINASE_ATP"/>
    <property type="match status" value="1"/>
</dbReference>
<dbReference type="PANTHER" id="PTHR22969">
    <property type="entry name" value="IKB KINASE"/>
    <property type="match status" value="1"/>
</dbReference>
<keyword evidence="6" id="KW-0418">Kinase</keyword>
<dbReference type="SUPFAM" id="SSF56112">
    <property type="entry name" value="Protein kinase-like (PK-like)"/>
    <property type="match status" value="1"/>
</dbReference>
<dbReference type="GO" id="GO:0045089">
    <property type="term" value="P:positive regulation of innate immune response"/>
    <property type="evidence" value="ECO:0007669"/>
    <property type="project" value="UniProtKB-ARBA"/>
</dbReference>
<dbReference type="FunFam" id="3.10.20.90:FF:000267">
    <property type="entry name" value="Blast:Serine/threonine-protein kinase TBK1"/>
    <property type="match status" value="1"/>
</dbReference>
<dbReference type="InterPro" id="IPR051180">
    <property type="entry name" value="IKK"/>
</dbReference>
<dbReference type="InterPro" id="IPR000719">
    <property type="entry name" value="Prot_kinase_dom"/>
</dbReference>
<dbReference type="Gene3D" id="3.30.200.20">
    <property type="entry name" value="Phosphorylase Kinase, domain 1"/>
    <property type="match status" value="1"/>
</dbReference>
<keyword evidence="5 8" id="KW-0547">Nucleotide-binding</keyword>